<keyword evidence="3" id="KW-1185">Reference proteome</keyword>
<evidence type="ECO:0000313" key="3">
    <source>
        <dbReference type="Proteomes" id="UP000317365"/>
    </source>
</evidence>
<dbReference type="Pfam" id="PF20419">
    <property type="entry name" value="DUF6701"/>
    <property type="match status" value="1"/>
</dbReference>
<reference evidence="3" key="1">
    <citation type="submission" date="2019-02" db="EMBL/GenBank/DDBJ databases">
        <title>Complete genome sequence of Rhodoferax sp. Gr-4.</title>
        <authorList>
            <person name="Jin L."/>
        </authorList>
    </citation>
    <scope>NUCLEOTIDE SEQUENCE [LARGE SCALE GENOMIC DNA]</scope>
    <source>
        <strain evidence="3">Gr-4</strain>
    </source>
</reference>
<evidence type="ECO:0000313" key="2">
    <source>
        <dbReference type="EMBL" id="QDL56913.1"/>
    </source>
</evidence>
<organism evidence="2 3">
    <name type="scientific">Rhodoferax aquaticus</name>
    <dbReference type="NCBI Taxonomy" id="2527691"/>
    <lineage>
        <taxon>Bacteria</taxon>
        <taxon>Pseudomonadati</taxon>
        <taxon>Pseudomonadota</taxon>
        <taxon>Betaproteobacteria</taxon>
        <taxon>Burkholderiales</taxon>
        <taxon>Comamonadaceae</taxon>
        <taxon>Rhodoferax</taxon>
    </lineage>
</organism>
<sequence>MKLASGALRFTMSDNTTPNAIVSTAQTSTNYSFASGTWQHIAITWSFSAGTNQTVQQIIVNGALATTTGSTPFRSTTSGVIAGLSTLYVGDNRTSGVTPSNGTPNSANGIVDEVYIYPTEINASQAAADRSLTRTTCTSLDHFHILHGGETVNCGGAAASVTITAHDSAHAPISLAGTTLNLATSTGRGTWSNINAINPVNTTGAANSGTATYVFSGESRVVLGLANTVSESVNVNLSSGGVTERSGTASSCTVQDYTYGSSCDADLSFVDAGYLFNVPNHVAETLQTVAFKAVKKSDSSTACVPTFANQTRSITFTCSYQTPATGSRPVRIGGSALNSGASASAACDSTGQSLSLSFDSAGSASLAVQYADVGRVTLNASETTAGVTMAGTDTFVAAPASFAISGVTASPIKAGADFSATVSARNSAGVTTPNFGNETPKETATLSFTKYQPTGSASSNGVFSGALGSFVGGSASASNLSWTEVGSLDLTASLTSGSYLGSGLTATGTTGSTGAGGRFIPNHFDTLLTQGCAAGAYTYSGQAFAVQVVARNKAGNTTVNYDGSANTSPNFAKAVALSDANSAAGTMASNSLAAGAFTAGVASASPVFTFATKQTVPASIKVRATETAADSVSSAPGSEGLAALRSGRVRLGNAYGSELLDLPVSLRAEYWGGSTSGWLLNTADSCSTTVLQFTPVGTDITASTCVRDAVNYSGKGCSGAVPVSNRSFLEGGVVGTDSNGVAGFAGNFNLWLKAPGAGRSGSIDISATVPSWLQFDWKGAGPANPTARATFGVYKSPLIYRRENY</sequence>
<proteinExistence type="predicted"/>
<evidence type="ECO:0000259" key="1">
    <source>
        <dbReference type="Pfam" id="PF20419"/>
    </source>
</evidence>
<feature type="domain" description="DUF6701" evidence="1">
    <location>
        <begin position="261"/>
        <end position="803"/>
    </location>
</feature>
<reference evidence="3" key="2">
    <citation type="journal article" date="2020" name="Int. J. Syst. Evol. Microbiol.">
        <title>Genomic insights into a novel species Rhodoferax aquaticus sp. nov., isolated from freshwater.</title>
        <authorList>
            <person name="Li T."/>
            <person name="Zhuo Y."/>
            <person name="Jin C.Z."/>
            <person name="Wu X."/>
            <person name="Ko S.R."/>
            <person name="Jin F.J."/>
            <person name="Ahn C.Y."/>
            <person name="Oh H.M."/>
            <person name="Lee H.G."/>
            <person name="Jin L."/>
        </authorList>
    </citation>
    <scope>NUCLEOTIDE SEQUENCE [LARGE SCALE GENOMIC DNA]</scope>
    <source>
        <strain evidence="3">Gr-4</strain>
    </source>
</reference>
<dbReference type="AlphaFoldDB" id="A0A515EWC6"/>
<dbReference type="Gene3D" id="2.60.120.200">
    <property type="match status" value="1"/>
</dbReference>
<gene>
    <name evidence="2" type="ORF">EXZ61_21145</name>
</gene>
<dbReference type="InterPro" id="IPR046524">
    <property type="entry name" value="DUF6701"/>
</dbReference>
<protein>
    <submittedName>
        <fullName evidence="2">LamG domain-containing protein</fullName>
    </submittedName>
</protein>
<dbReference type="KEGG" id="rhg:EXZ61_21145"/>
<dbReference type="InterPro" id="IPR013320">
    <property type="entry name" value="ConA-like_dom_sf"/>
</dbReference>
<name>A0A515EWC6_9BURK</name>
<accession>A0A515EWC6</accession>
<dbReference type="SUPFAM" id="SSF49899">
    <property type="entry name" value="Concanavalin A-like lectins/glucanases"/>
    <property type="match status" value="1"/>
</dbReference>
<dbReference type="Proteomes" id="UP000317365">
    <property type="component" value="Chromosome"/>
</dbReference>
<dbReference type="EMBL" id="CP036282">
    <property type="protein sequence ID" value="QDL56913.1"/>
    <property type="molecule type" value="Genomic_DNA"/>
</dbReference>